<keyword evidence="4" id="KW-1185">Reference proteome</keyword>
<name>A0A1H3JQ40_9BACT</name>
<evidence type="ECO:0000313" key="4">
    <source>
        <dbReference type="Proteomes" id="UP000199663"/>
    </source>
</evidence>
<dbReference type="PANTHER" id="PTHR12147:SF26">
    <property type="entry name" value="PEPTIDASE M28 DOMAIN-CONTAINING PROTEIN"/>
    <property type="match status" value="1"/>
</dbReference>
<dbReference type="Proteomes" id="UP000199663">
    <property type="component" value="Unassembled WGS sequence"/>
</dbReference>
<dbReference type="EMBL" id="FNQC01000001">
    <property type="protein sequence ID" value="SDY42021.1"/>
    <property type="molecule type" value="Genomic_DNA"/>
</dbReference>
<evidence type="ECO:0000256" key="1">
    <source>
        <dbReference type="SAM" id="SignalP"/>
    </source>
</evidence>
<feature type="signal peptide" evidence="1">
    <location>
        <begin position="1"/>
        <end position="21"/>
    </location>
</feature>
<keyword evidence="1" id="KW-0732">Signal</keyword>
<dbReference type="Gene3D" id="3.40.630.10">
    <property type="entry name" value="Zn peptidases"/>
    <property type="match status" value="1"/>
</dbReference>
<organism evidence="3 4">
    <name type="scientific">Rhodonellum ikkaensis</name>
    <dbReference type="NCBI Taxonomy" id="336829"/>
    <lineage>
        <taxon>Bacteria</taxon>
        <taxon>Pseudomonadati</taxon>
        <taxon>Bacteroidota</taxon>
        <taxon>Cytophagia</taxon>
        <taxon>Cytophagales</taxon>
        <taxon>Cytophagaceae</taxon>
        <taxon>Rhodonellum</taxon>
    </lineage>
</organism>
<gene>
    <name evidence="3" type="ORF">SAMN05444412_101100</name>
</gene>
<dbReference type="SUPFAM" id="SSF53187">
    <property type="entry name" value="Zn-dependent exopeptidases"/>
    <property type="match status" value="1"/>
</dbReference>
<dbReference type="InterPro" id="IPR007484">
    <property type="entry name" value="Peptidase_M28"/>
</dbReference>
<feature type="domain" description="Peptidase M28" evidence="2">
    <location>
        <begin position="94"/>
        <end position="284"/>
    </location>
</feature>
<sequence length="304" mass="34526">MKNPIKFLSFLIWLMPVALLAQSIDGKTVLQDIQYLSGDQLGGRKTLSEGNLVAREYIKERFKSQGLHSQFSDFTQFFNFKNEREGKFYENAANIVGFMPGSETDKLIVVMAHYDHIGQTDEVIFNGADDNASGVAALLSLSEYFSKNRPMHSMMFVALDAEEMGLQGAKALVNDFPFPIEQVVLNINMDMISRNDKNELYAVGTYHYPKLKPILEKVSQGKSPKLMLGHDQPNTGFEDWTMSSDHALFHKNNIPFIYFGVEDHQDYHQPTDTFENIHPEFYLGAVQLILDALIAFDKELIPLK</sequence>
<dbReference type="Pfam" id="PF04389">
    <property type="entry name" value="Peptidase_M28"/>
    <property type="match status" value="1"/>
</dbReference>
<evidence type="ECO:0000313" key="3">
    <source>
        <dbReference type="EMBL" id="SDY42021.1"/>
    </source>
</evidence>
<comment type="caution">
    <text evidence="3">The sequence shown here is derived from an EMBL/GenBank/DDBJ whole genome shotgun (WGS) entry which is preliminary data.</text>
</comment>
<accession>A0A1H3JQ40</accession>
<reference evidence="3 4" key="1">
    <citation type="submission" date="2016-10" db="EMBL/GenBank/DDBJ databases">
        <authorList>
            <person name="Varghese N."/>
            <person name="Submissions S."/>
        </authorList>
    </citation>
    <scope>NUCLEOTIDE SEQUENCE [LARGE SCALE GENOMIC DNA]</scope>
    <source>
        <strain evidence="3 4">DSM 17997</strain>
    </source>
</reference>
<dbReference type="InterPro" id="IPR045175">
    <property type="entry name" value="M28_fam"/>
</dbReference>
<proteinExistence type="predicted"/>
<protein>
    <submittedName>
        <fullName evidence="3">Peptidase family M28</fullName>
    </submittedName>
</protein>
<dbReference type="PANTHER" id="PTHR12147">
    <property type="entry name" value="METALLOPEPTIDASE M28 FAMILY MEMBER"/>
    <property type="match status" value="1"/>
</dbReference>
<feature type="chain" id="PRO_5047473326" evidence="1">
    <location>
        <begin position="22"/>
        <end position="304"/>
    </location>
</feature>
<evidence type="ECO:0000259" key="2">
    <source>
        <dbReference type="Pfam" id="PF04389"/>
    </source>
</evidence>
<dbReference type="RefSeq" id="WP_019595887.1">
    <property type="nucleotide sequence ID" value="NZ_FNQC01000001.1"/>
</dbReference>